<feature type="transmembrane region" description="Helical" evidence="2">
    <location>
        <begin position="256"/>
        <end position="276"/>
    </location>
</feature>
<gene>
    <name evidence="4" type="ORF">GCM10010411_25230</name>
</gene>
<dbReference type="SUPFAM" id="SSF103481">
    <property type="entry name" value="Multidrug resistance efflux transporter EmrE"/>
    <property type="match status" value="2"/>
</dbReference>
<feature type="transmembrane region" description="Helical" evidence="2">
    <location>
        <begin position="117"/>
        <end position="137"/>
    </location>
</feature>
<dbReference type="Pfam" id="PF00892">
    <property type="entry name" value="EamA"/>
    <property type="match status" value="1"/>
</dbReference>
<feature type="transmembrane region" description="Helical" evidence="2">
    <location>
        <begin position="144"/>
        <end position="160"/>
    </location>
</feature>
<keyword evidence="2" id="KW-0472">Membrane</keyword>
<feature type="transmembrane region" description="Helical" evidence="2">
    <location>
        <begin position="166"/>
        <end position="184"/>
    </location>
</feature>
<feature type="transmembrane region" description="Helical" evidence="2">
    <location>
        <begin position="93"/>
        <end position="111"/>
    </location>
</feature>
<keyword evidence="2" id="KW-0812">Transmembrane</keyword>
<dbReference type="PANTHER" id="PTHR22911">
    <property type="entry name" value="ACYL-MALONYL CONDENSING ENZYME-RELATED"/>
    <property type="match status" value="1"/>
</dbReference>
<name>A0ABP6BXN9_9ACTN</name>
<dbReference type="InterPro" id="IPR000620">
    <property type="entry name" value="EamA_dom"/>
</dbReference>
<dbReference type="RefSeq" id="WP_344540641.1">
    <property type="nucleotide sequence ID" value="NZ_BAAATD010000003.1"/>
</dbReference>
<dbReference type="InterPro" id="IPR037185">
    <property type="entry name" value="EmrE-like"/>
</dbReference>
<evidence type="ECO:0000259" key="3">
    <source>
        <dbReference type="Pfam" id="PF00892"/>
    </source>
</evidence>
<evidence type="ECO:0000256" key="2">
    <source>
        <dbReference type="SAM" id="Phobius"/>
    </source>
</evidence>
<evidence type="ECO:0000313" key="4">
    <source>
        <dbReference type="EMBL" id="GAA2591218.1"/>
    </source>
</evidence>
<dbReference type="PANTHER" id="PTHR22911:SF37">
    <property type="entry name" value="THREONINE_HOMOSERINE EXPORTER RHTA"/>
    <property type="match status" value="1"/>
</dbReference>
<organism evidence="4 5">
    <name type="scientific">Actinomadura fulvescens</name>
    <dbReference type="NCBI Taxonomy" id="46160"/>
    <lineage>
        <taxon>Bacteria</taxon>
        <taxon>Bacillati</taxon>
        <taxon>Actinomycetota</taxon>
        <taxon>Actinomycetes</taxon>
        <taxon>Streptosporangiales</taxon>
        <taxon>Thermomonosporaceae</taxon>
        <taxon>Actinomadura</taxon>
    </lineage>
</organism>
<comment type="similarity">
    <text evidence="1">Belongs to the EamA transporter family.</text>
</comment>
<feature type="transmembrane region" description="Helical" evidence="2">
    <location>
        <begin position="196"/>
        <end position="214"/>
    </location>
</feature>
<accession>A0ABP6BXN9</accession>
<proteinExistence type="inferred from homology"/>
<evidence type="ECO:0000256" key="1">
    <source>
        <dbReference type="ARBA" id="ARBA00007362"/>
    </source>
</evidence>
<feature type="transmembrane region" description="Helical" evidence="2">
    <location>
        <begin position="226"/>
        <end position="244"/>
    </location>
</feature>
<feature type="transmembrane region" description="Helical" evidence="2">
    <location>
        <begin position="61"/>
        <end position="81"/>
    </location>
</feature>
<dbReference type="Proteomes" id="UP001501509">
    <property type="component" value="Unassembled WGS sequence"/>
</dbReference>
<keyword evidence="5" id="KW-1185">Reference proteome</keyword>
<keyword evidence="2" id="KW-1133">Transmembrane helix</keyword>
<protein>
    <submittedName>
        <fullName evidence="4">EamA family transporter</fullName>
    </submittedName>
</protein>
<reference evidence="5" key="1">
    <citation type="journal article" date="2019" name="Int. J. Syst. Evol. Microbiol.">
        <title>The Global Catalogue of Microorganisms (GCM) 10K type strain sequencing project: providing services to taxonomists for standard genome sequencing and annotation.</title>
        <authorList>
            <consortium name="The Broad Institute Genomics Platform"/>
            <consortium name="The Broad Institute Genome Sequencing Center for Infectious Disease"/>
            <person name="Wu L."/>
            <person name="Ma J."/>
        </authorList>
    </citation>
    <scope>NUCLEOTIDE SEQUENCE [LARGE SCALE GENOMIC DNA]</scope>
    <source>
        <strain evidence="5">JCM 6833</strain>
    </source>
</reference>
<feature type="domain" description="EamA" evidence="3">
    <location>
        <begin position="166"/>
        <end position="297"/>
    </location>
</feature>
<feature type="transmembrane region" description="Helical" evidence="2">
    <location>
        <begin position="28"/>
        <end position="49"/>
    </location>
</feature>
<evidence type="ECO:0000313" key="5">
    <source>
        <dbReference type="Proteomes" id="UP001501509"/>
    </source>
</evidence>
<comment type="caution">
    <text evidence="4">The sequence shown here is derived from an EMBL/GenBank/DDBJ whole genome shotgun (WGS) entry which is preliminary data.</text>
</comment>
<dbReference type="EMBL" id="BAAATD010000003">
    <property type="protein sequence ID" value="GAA2591218.1"/>
    <property type="molecule type" value="Genomic_DNA"/>
</dbReference>
<sequence>MALAEAPGSQGGTGGFVLRARTLSPLGAVPPPALILFGILSVQLGAGLAKHMFDRISPDAIVLMRLGTSAIVLGFLGRRALRTVLRDHSRSDLAVAVGFGLTLALMNYSIYQSFSRIPLGVAVTIEFLGPLMVSIVASRRLRDVVWALLAFGGVVMLARGGELDLVGIGFAVLAGACWAGYILLSVATGKRFSGSTGLAVASIVGTLAMAPIGVASGGSALLSPELLLIGLGVGLLSSVIPYTLELEALRRMPARVFGILMSLEPAVAALIGVLLLGEILSGRQWLAIGCVVVACVGATRGQKDPPEAPEA</sequence>